<dbReference type="InterPro" id="IPR000873">
    <property type="entry name" value="AMP-dep_synth/lig_dom"/>
</dbReference>
<dbReference type="PROSITE" id="PS00012">
    <property type="entry name" value="PHOSPHOPANTETHEINE"/>
    <property type="match status" value="1"/>
</dbReference>
<dbReference type="FunFam" id="3.40.50.12780:FF:000012">
    <property type="entry name" value="Non-ribosomal peptide synthetase"/>
    <property type="match status" value="2"/>
</dbReference>
<dbReference type="Pfam" id="PF00501">
    <property type="entry name" value="AMP-binding"/>
    <property type="match status" value="2"/>
</dbReference>
<dbReference type="InterPro" id="IPR045851">
    <property type="entry name" value="AMP-bd_C_sf"/>
</dbReference>
<dbReference type="Gene3D" id="3.30.559.10">
    <property type="entry name" value="Chloramphenicol acetyltransferase-like domain"/>
    <property type="match status" value="2"/>
</dbReference>
<dbReference type="InterPro" id="IPR036736">
    <property type="entry name" value="ACP-like_sf"/>
</dbReference>
<organism evidence="8 9">
    <name type="scientific">Corallococcus exiguus</name>
    <dbReference type="NCBI Taxonomy" id="83462"/>
    <lineage>
        <taxon>Bacteria</taxon>
        <taxon>Pseudomonadati</taxon>
        <taxon>Myxococcota</taxon>
        <taxon>Myxococcia</taxon>
        <taxon>Myxococcales</taxon>
        <taxon>Cystobacterineae</taxon>
        <taxon>Myxococcaceae</taxon>
        <taxon>Corallococcus</taxon>
    </lineage>
</organism>
<dbReference type="PROSITE" id="PS00455">
    <property type="entry name" value="AMP_BINDING"/>
    <property type="match status" value="2"/>
</dbReference>
<dbReference type="SUPFAM" id="SSF56801">
    <property type="entry name" value="Acetyl-CoA synthetase-like"/>
    <property type="match status" value="3"/>
</dbReference>
<dbReference type="Gene3D" id="3.30.559.30">
    <property type="entry name" value="Nonribosomal peptide synthetase, condensation domain"/>
    <property type="match status" value="2"/>
</dbReference>
<evidence type="ECO:0000256" key="3">
    <source>
        <dbReference type="ARBA" id="ARBA00022450"/>
    </source>
</evidence>
<dbReference type="NCBIfam" id="NF003417">
    <property type="entry name" value="PRK04813.1"/>
    <property type="match status" value="4"/>
</dbReference>
<feature type="region of interest" description="Disordered" evidence="6">
    <location>
        <begin position="2495"/>
        <end position="2514"/>
    </location>
</feature>
<dbReference type="CDD" id="cd05930">
    <property type="entry name" value="A_NRPS"/>
    <property type="match status" value="2"/>
</dbReference>
<reference evidence="8 9" key="1">
    <citation type="submission" date="2020-01" db="EMBL/GenBank/DDBJ databases">
        <title>The draft genome sequence of Corallococcus exiguus DSM 14696.</title>
        <authorList>
            <person name="Zhang X."/>
            <person name="Zhu H."/>
        </authorList>
    </citation>
    <scope>NUCLEOTIDE SEQUENCE [LARGE SCALE GENOMIC DNA]</scope>
    <source>
        <strain evidence="8 9">DSM 14696</strain>
    </source>
</reference>
<dbReference type="PANTHER" id="PTHR45527">
    <property type="entry name" value="NONRIBOSOMAL PEPTIDE SYNTHETASE"/>
    <property type="match status" value="1"/>
</dbReference>
<evidence type="ECO:0000256" key="6">
    <source>
        <dbReference type="SAM" id="MobiDB-lite"/>
    </source>
</evidence>
<dbReference type="InterPro" id="IPR006162">
    <property type="entry name" value="Ppantetheine_attach_site"/>
</dbReference>
<dbReference type="SUPFAM" id="SSF52777">
    <property type="entry name" value="CoA-dependent acyltransferases"/>
    <property type="match status" value="4"/>
</dbReference>
<dbReference type="Proteomes" id="UP000537825">
    <property type="component" value="Unassembled WGS sequence"/>
</dbReference>
<evidence type="ECO:0000256" key="1">
    <source>
        <dbReference type="ARBA" id="ARBA00001957"/>
    </source>
</evidence>
<dbReference type="InterPro" id="IPR001242">
    <property type="entry name" value="Condensation_dom"/>
</dbReference>
<protein>
    <submittedName>
        <fullName evidence="8">Amino acid adenylation domain-containing protein</fullName>
    </submittedName>
</protein>
<feature type="domain" description="Carrier" evidence="7">
    <location>
        <begin position="2512"/>
        <end position="2587"/>
    </location>
</feature>
<name>A0A7X4Y4K0_9BACT</name>
<dbReference type="InterPro" id="IPR020845">
    <property type="entry name" value="AMP-binding_CS"/>
</dbReference>
<evidence type="ECO:0000256" key="2">
    <source>
        <dbReference type="ARBA" id="ARBA00006432"/>
    </source>
</evidence>
<sequence length="2922" mass="322081">MSSTHPRLSESPSEQREPPARNLAREDAPAASSRELVAYVVPRQGQTAPTFEELRGFLKERLPESLIPQAWMLLESLPLTINGKVDLRALPAPLRPQAAQAFLPPQGATEELIAGTWASLLRVPRVGRHDNFFELGGHSLLATQVMSRLNSALGTELPLRILFESATVAGLATRVDSARAEASGDALPPLVPAPRDAALPLSFAQQRLWFLDQLEPGLTAYNVAGAVRLLGPLDVQAMAKSLEALVQRHETLRTTFALVDGQPVQRVHPTVEVPVHVEALSGASEDAVRQRVEEEARRPFDLATGPLLRARLLDLGGMEHVLLVTMHHIISDGWSISVFVRELAAFYGAFTSGQAAALPPLAVQYGDFSVWQRQWMRGERLDAQLAYWKQQLTGAPPSLELPTDRPRPAAQRYRGARHAWKLGRALTDALQQLSRRQDVTLFMTLLAGFNVLLGRYARTEDVVIGSAIANRGHVETEGLIGFFVNTLALRTDLSGDPRFVELLGRVRQTTLGAYAHQDVPFEKLVEALQLPRDLSRPPLFQVMFALQNMPPPRLELDGLTLTPVDVETGSAQFDLTLSLTEDKDGLVAWFEYNTDLFDEATVQRLAGHYQTLLEGAARDPRQRLSRLPLLPPAEHQRQLLDWNRTDVPWRRDECFHEVFEAQVNRTPDALAAVCEGRSLTYRELDARANRLAHHLLAAGVSTDRIVALFLDRELEFLVAMLAVWKAGGAYVPIDPALPRHRLRSVVEQSQCVMLLTEERHLADARDIASGRPVARVTELLEQDAPWTRPDVHVPPEALAYVIFTSGSTGMPKGVMIEHVGMLNHLRAKQHTLGITARDVVAEIATPSFDVSVWQFVCALLVGARTAIFKDESAWEPVQLLAKMRDERVTVLETVPTHMRIMLEEMEANPGRYDLSAMRWFIVNGEPLLPELCARWFKLWPGVPMVNAYGATEVSDDSAHYPMRSAPSMHWASLPINGTLPNLQAYILDTFLQPVPIGVAGEMYIGGVGVGRGYLGDPLKTARSFVPDPFATEPGQRLYRTGDLVRFLEDGSIEVLGRIDHQVKVRGFRIEIGEVESALAQHPDLRDSVVIARGDKGHAKRLVAYAVLKEAEAVTPAALAEYLSSRLADYMVPSAFVLMDALPLLPNGKVDRNALPAPGEGDLGSLTAYVAPRTPLEQRVADVWADLLGLPRVGAEDNFFALGGHSLVAIQSNAKLRALTGVELSVRDLFEGQTVARIAQRIEALQSVPADGAAPAVALPPLRRLEPRAHYPLATYQFPEWYMHELEPDSPFYNVCIGDLVLTGDLDLDAFTRAWQTLVDRHDIFRLHFGYVDGQPVQRVRPHVAVTRESLYLDRRDVPDADFHAEVQRLARRHSGMSLDFENGPMFHVKLAHFSGGRFLVLFLVHHIIWDETSTMNLARELSELYNAFRAARAPRLPELRLGYVDYAAWIHDAVASGGLEPQRRYWLQKFATLPPPLELPLDFPRPAFQTFNGAEVHRVIPKERSAAIDAFARRHHTTLNIVFLSALHAQLHRLSGQRDFVVGTPIANRDDERVAPLLGLFATALPMRCTVRPGMTFQQLLEDTRQTAAEAYDHHVYPSVLAIQELNPDTDLSRNRLFSVMYGLQNNKLRLADEVRFDGLQLEFLRGIEVAESETSKFDLTYIVDHVASGVIVRLNYNTDLFKAATAERMLEQYLSLVEQLVADPTRALADYRMLSTTSEQRLLHAFNDTALPFDADTGVHRLVEAQVERTPDAVALSWEGGHITYRQLDHEANRWAHHLLAHGVGPEDRVGVRLEPSPELVLALLAVLKAGAAYVPVSPEHPEERQAQVLDAAGARLLITAGPLAQSLQRPRLTVLSMDAERAGVASRPSTTPAGSPGGRALAYVLFTSGTTGVPKGIEIEHRGIANVVASTQRDYALDASDAVLLLTSFTFDPFVLDLYWPLTVGARVVIPPHAAARSPQHLAEVVRREAITLFQCVPLMLGELVDARRAGRIPELPSLRRVLSGGAYLPRELRDAFLATFPARLANHYGPTEVTVDASRFDCARPVEGDIVPLGRPIANTRLYLLDEALRPVPFGVTGELYVSTPGLARGYLGDPARTARAFLPDPFHQEPGARMYRTGDLGRYTEAGDVEFIGRVDKQVKVRGNRVELEEIESRLAAHPAVAGCIVRHSKKPGGGDGLVATVELHEAASTLQGEGLRYRMFTLAQRPELKRAMDDLHVGAWPDFFAGDTVLREFWPRLAEEFAAHQFALVDEDDAVVAAGNALPIRWDGTREGLPAGWDAGLRQGFEDAARGVPSDTLMILTGVVAEDALGRGLATLILRGFKALARAHGLGRVVVPVRPTGKASRPDLSFEQWCHARREDGQLQDPWLRIHERVGGRMLHVESRSQYIRADLASWEQWSGQRLAASGEYALPGTMQPVTVDVERGFAEYHDPSVWMEHPHAEGEPSAWRLLDGARLQDFLAKTLPDYMLPERYQFVSRLRRNLSGKVDERALPPAFGDEGPAAPPVAPQTPLQERLAELWKDVLGLPNVGIHADFFELGGHSMRALQLLARMTDQFGVTLGLRQLLKHRTIHRLEKLVGEALATRTRAPTPDTALAVSHEASLTAVPVVEAAPALSPEGRGDAVGHHGELLQGVFRDADGRLHRGLLSLPCGMLRSDARFQLTSGEGLTVEPTWKTKAARAAALTLEWAGVEPRGAHLVVHSNIPVGWGLGSSTSDVVATIRAVSAALGRPLTPEDTARLAVKAETASDSTIFGNSALIFGHREGVVLHRFSGEVLDLRVVSINLDPGGKGVDTLAHAPARYDSEEIEEFQRLRASLERALATGDYRLLGEVATASARINQRFLPKPHFELLLEVMEASGAVGLQVAHSGTVAGLLFDPRTSDVEARLSKCQALLTERGFPGTWRFSSHDRSRPASA</sequence>
<dbReference type="SMART" id="SM00823">
    <property type="entry name" value="PKS_PP"/>
    <property type="match status" value="3"/>
</dbReference>
<keyword evidence="4" id="KW-0597">Phosphoprotein</keyword>
<dbReference type="GO" id="GO:0043041">
    <property type="term" value="P:amino acid activation for nonribosomal peptide biosynthetic process"/>
    <property type="evidence" value="ECO:0007669"/>
    <property type="project" value="TreeGrafter"/>
</dbReference>
<evidence type="ECO:0000256" key="5">
    <source>
        <dbReference type="ARBA" id="ARBA00022777"/>
    </source>
</evidence>
<dbReference type="InterPro" id="IPR010071">
    <property type="entry name" value="AA_adenyl_dom"/>
</dbReference>
<dbReference type="InterPro" id="IPR013750">
    <property type="entry name" value="GHMP_kinase_C_dom"/>
</dbReference>
<dbReference type="Gene3D" id="3.40.50.980">
    <property type="match status" value="4"/>
</dbReference>
<dbReference type="NCBIfam" id="TIGR01733">
    <property type="entry name" value="AA-adenyl-dom"/>
    <property type="match status" value="2"/>
</dbReference>
<dbReference type="Pfam" id="PF00550">
    <property type="entry name" value="PP-binding"/>
    <property type="match status" value="3"/>
</dbReference>
<dbReference type="GO" id="GO:0005524">
    <property type="term" value="F:ATP binding"/>
    <property type="evidence" value="ECO:0007669"/>
    <property type="project" value="InterPro"/>
</dbReference>
<dbReference type="SUPFAM" id="SSF55729">
    <property type="entry name" value="Acyl-CoA N-acyltransferases (Nat)"/>
    <property type="match status" value="1"/>
</dbReference>
<dbReference type="Gene3D" id="3.40.630.30">
    <property type="match status" value="1"/>
</dbReference>
<dbReference type="InterPro" id="IPR029058">
    <property type="entry name" value="AB_hydrolase_fold"/>
</dbReference>
<feature type="domain" description="Carrier" evidence="7">
    <location>
        <begin position="1170"/>
        <end position="1245"/>
    </location>
</feature>
<dbReference type="Pfam" id="PF08544">
    <property type="entry name" value="GHMP_kinases_C"/>
    <property type="match status" value="1"/>
</dbReference>
<dbReference type="GO" id="GO:0016301">
    <property type="term" value="F:kinase activity"/>
    <property type="evidence" value="ECO:0007669"/>
    <property type="project" value="UniProtKB-KW"/>
</dbReference>
<comment type="caution">
    <text evidence="8">The sequence shown here is derived from an EMBL/GenBank/DDBJ whole genome shotgun (WGS) entry which is preliminary data.</text>
</comment>
<comment type="similarity">
    <text evidence="2">Belongs to the ATP-dependent AMP-binding enzyme family.</text>
</comment>
<dbReference type="GO" id="GO:0005829">
    <property type="term" value="C:cytosol"/>
    <property type="evidence" value="ECO:0007669"/>
    <property type="project" value="TreeGrafter"/>
</dbReference>
<dbReference type="Gene3D" id="2.30.38.10">
    <property type="entry name" value="Luciferase, Domain 3"/>
    <property type="match status" value="2"/>
</dbReference>
<dbReference type="InterPro" id="IPR016181">
    <property type="entry name" value="Acyl_CoA_acyltransferase"/>
</dbReference>
<dbReference type="PROSITE" id="PS50075">
    <property type="entry name" value="CARRIER"/>
    <property type="match status" value="3"/>
</dbReference>
<dbReference type="Pfam" id="PF13193">
    <property type="entry name" value="AMP-binding_C"/>
    <property type="match status" value="1"/>
</dbReference>
<dbReference type="FunFam" id="1.10.1200.10:FF:000016">
    <property type="entry name" value="Non-ribosomal peptide synthase"/>
    <property type="match status" value="1"/>
</dbReference>
<dbReference type="Pfam" id="PF00288">
    <property type="entry name" value="GHMP_kinases_N"/>
    <property type="match status" value="1"/>
</dbReference>
<dbReference type="RefSeq" id="WP_139921535.1">
    <property type="nucleotide sequence ID" value="NZ_CBCSLE010000223.1"/>
</dbReference>
<dbReference type="Gene3D" id="1.10.1200.10">
    <property type="entry name" value="ACP-like"/>
    <property type="match status" value="1"/>
</dbReference>
<dbReference type="InterPro" id="IPR009081">
    <property type="entry name" value="PP-bd_ACP"/>
</dbReference>
<dbReference type="FunFam" id="1.10.1200.10:FF:000005">
    <property type="entry name" value="Nonribosomal peptide synthetase 1"/>
    <property type="match status" value="2"/>
</dbReference>
<dbReference type="InterPro" id="IPR025110">
    <property type="entry name" value="AMP-bd_C"/>
</dbReference>
<evidence type="ECO:0000313" key="8">
    <source>
        <dbReference type="EMBL" id="NBC38396.1"/>
    </source>
</evidence>
<dbReference type="GO" id="GO:0072330">
    <property type="term" value="P:monocarboxylic acid biosynthetic process"/>
    <property type="evidence" value="ECO:0007669"/>
    <property type="project" value="UniProtKB-ARBA"/>
</dbReference>
<dbReference type="Gene3D" id="3.40.50.1820">
    <property type="entry name" value="alpha/beta hydrolase"/>
    <property type="match status" value="2"/>
</dbReference>
<dbReference type="FunFam" id="3.40.50.980:FF:000001">
    <property type="entry name" value="Non-ribosomal peptide synthetase"/>
    <property type="match status" value="2"/>
</dbReference>
<dbReference type="FunFam" id="3.30.559.30:FF:000001">
    <property type="entry name" value="Non-ribosomal peptide synthetase"/>
    <property type="match status" value="1"/>
</dbReference>
<gene>
    <name evidence="8" type="ORF">GTZ93_01025</name>
</gene>
<accession>A0A7X4Y4K0</accession>
<dbReference type="Gene3D" id="3.30.300.30">
    <property type="match status" value="3"/>
</dbReference>
<dbReference type="InterPro" id="IPR014721">
    <property type="entry name" value="Ribsml_uS5_D2-typ_fold_subgr"/>
</dbReference>
<dbReference type="InterPro" id="IPR020568">
    <property type="entry name" value="Ribosomal_Su5_D2-typ_SF"/>
</dbReference>
<evidence type="ECO:0000256" key="4">
    <source>
        <dbReference type="ARBA" id="ARBA00022553"/>
    </source>
</evidence>
<feature type="compositionally biased region" description="Basic and acidic residues" evidence="6">
    <location>
        <begin position="13"/>
        <end position="28"/>
    </location>
</feature>
<dbReference type="GO" id="GO:0031177">
    <property type="term" value="F:phosphopantetheine binding"/>
    <property type="evidence" value="ECO:0007669"/>
    <property type="project" value="InterPro"/>
</dbReference>
<dbReference type="PANTHER" id="PTHR45527:SF1">
    <property type="entry name" value="FATTY ACID SYNTHASE"/>
    <property type="match status" value="1"/>
</dbReference>
<dbReference type="InterPro" id="IPR020806">
    <property type="entry name" value="PKS_PP-bd"/>
</dbReference>
<dbReference type="FunFam" id="3.30.300.30:FF:000010">
    <property type="entry name" value="Enterobactin synthetase component F"/>
    <property type="match status" value="1"/>
</dbReference>
<dbReference type="EMBL" id="JAAAPK010000001">
    <property type="protein sequence ID" value="NBC38396.1"/>
    <property type="molecule type" value="Genomic_DNA"/>
</dbReference>
<evidence type="ECO:0000313" key="9">
    <source>
        <dbReference type="Proteomes" id="UP000537825"/>
    </source>
</evidence>
<dbReference type="FunFam" id="3.30.559.10:FF:000012">
    <property type="entry name" value="Non-ribosomal peptide synthetase"/>
    <property type="match status" value="1"/>
</dbReference>
<feature type="compositionally biased region" description="Polar residues" evidence="6">
    <location>
        <begin position="1"/>
        <end position="12"/>
    </location>
</feature>
<dbReference type="Pfam" id="PF00668">
    <property type="entry name" value="Condensation"/>
    <property type="match status" value="2"/>
</dbReference>
<keyword evidence="5" id="KW-0418">Kinase</keyword>
<evidence type="ECO:0000259" key="7">
    <source>
        <dbReference type="PROSITE" id="PS50075"/>
    </source>
</evidence>
<dbReference type="CDD" id="cd19531">
    <property type="entry name" value="LCL_NRPS-like"/>
    <property type="match status" value="2"/>
</dbReference>
<comment type="cofactor">
    <cofactor evidence="1">
        <name>pantetheine 4'-phosphate</name>
        <dbReference type="ChEBI" id="CHEBI:47942"/>
    </cofactor>
</comment>
<keyword evidence="5" id="KW-0808">Transferase</keyword>
<dbReference type="InterPro" id="IPR023213">
    <property type="entry name" value="CAT-like_dom_sf"/>
</dbReference>
<dbReference type="SUPFAM" id="SSF54211">
    <property type="entry name" value="Ribosomal protein S5 domain 2-like"/>
    <property type="match status" value="1"/>
</dbReference>
<keyword evidence="9" id="KW-1185">Reference proteome</keyword>
<proteinExistence type="inferred from homology"/>
<dbReference type="SUPFAM" id="SSF47336">
    <property type="entry name" value="ACP-like"/>
    <property type="match status" value="3"/>
</dbReference>
<dbReference type="Gene3D" id="3.30.230.10">
    <property type="match status" value="1"/>
</dbReference>
<feature type="region of interest" description="Disordered" evidence="6">
    <location>
        <begin position="1"/>
        <end position="31"/>
    </location>
</feature>
<dbReference type="InterPro" id="IPR006204">
    <property type="entry name" value="GHMP_kinase_N_dom"/>
</dbReference>
<feature type="domain" description="Carrier" evidence="7">
    <location>
        <begin position="104"/>
        <end position="179"/>
    </location>
</feature>
<keyword evidence="3" id="KW-0596">Phosphopantetheine</keyword>
<dbReference type="FunFam" id="2.30.38.10:FF:000001">
    <property type="entry name" value="Non-ribosomal peptide synthetase PvdI"/>
    <property type="match status" value="2"/>
</dbReference>
<dbReference type="GO" id="GO:0044550">
    <property type="term" value="P:secondary metabolite biosynthetic process"/>
    <property type="evidence" value="ECO:0007669"/>
    <property type="project" value="UniProtKB-ARBA"/>
</dbReference>